<sequence length="36" mass="4172">MFMEFFASLIEHFLPMGWWLAAGCELADAQGERLRP</sequence>
<organism evidence="1">
    <name type="scientific">freshwater metagenome</name>
    <dbReference type="NCBI Taxonomy" id="449393"/>
    <lineage>
        <taxon>unclassified sequences</taxon>
        <taxon>metagenomes</taxon>
        <taxon>ecological metagenomes</taxon>
    </lineage>
</organism>
<dbReference type="EMBL" id="CAFBPJ010000227">
    <property type="protein sequence ID" value="CAB5029732.1"/>
    <property type="molecule type" value="Genomic_DNA"/>
</dbReference>
<dbReference type="AlphaFoldDB" id="A0A6J7RM31"/>
<name>A0A6J7RM31_9ZZZZ</name>
<protein>
    <submittedName>
        <fullName evidence="1">Unannotated protein</fullName>
    </submittedName>
</protein>
<evidence type="ECO:0000313" key="1">
    <source>
        <dbReference type="EMBL" id="CAB5029732.1"/>
    </source>
</evidence>
<gene>
    <name evidence="1" type="ORF">UFOPK4092_01498</name>
</gene>
<proteinExistence type="predicted"/>
<reference evidence="1" key="1">
    <citation type="submission" date="2020-05" db="EMBL/GenBank/DDBJ databases">
        <authorList>
            <person name="Chiriac C."/>
            <person name="Salcher M."/>
            <person name="Ghai R."/>
            <person name="Kavagutti S V."/>
        </authorList>
    </citation>
    <scope>NUCLEOTIDE SEQUENCE</scope>
</reference>
<accession>A0A6J7RM31</accession>